<evidence type="ECO:0000313" key="2">
    <source>
        <dbReference type="Proteomes" id="UP000244722"/>
    </source>
</evidence>
<organism evidence="1 2">
    <name type="scientific">Tuber borchii</name>
    <name type="common">White truffle</name>
    <dbReference type="NCBI Taxonomy" id="42251"/>
    <lineage>
        <taxon>Eukaryota</taxon>
        <taxon>Fungi</taxon>
        <taxon>Dikarya</taxon>
        <taxon>Ascomycota</taxon>
        <taxon>Pezizomycotina</taxon>
        <taxon>Pezizomycetes</taxon>
        <taxon>Pezizales</taxon>
        <taxon>Tuberaceae</taxon>
        <taxon>Tuber</taxon>
    </lineage>
</organism>
<sequence length="69" mass="7962">MDPVAKDGKMLMHFISEHVENAGVHSGDYHSHPSPSRFGSRDCTQNRGDYQEDWKCLQCHRSIQHLIHC</sequence>
<proteinExistence type="predicted"/>
<keyword evidence="2" id="KW-1185">Reference proteome</keyword>
<evidence type="ECO:0000313" key="1">
    <source>
        <dbReference type="EMBL" id="PUU83813.1"/>
    </source>
</evidence>
<dbReference type="Proteomes" id="UP000244722">
    <property type="component" value="Unassembled WGS sequence"/>
</dbReference>
<dbReference type="STRING" id="42251.A0A2T7A7W3"/>
<accession>A0A2T7A7W3</accession>
<gene>
    <name evidence="1" type="ORF">B9Z19DRAFT_1172846</name>
</gene>
<comment type="caution">
    <text evidence="1">The sequence shown here is derived from an EMBL/GenBank/DDBJ whole genome shotgun (WGS) entry which is preliminary data.</text>
</comment>
<name>A0A2T7A7W3_TUBBO</name>
<reference evidence="1 2" key="1">
    <citation type="submission" date="2017-04" db="EMBL/GenBank/DDBJ databases">
        <title>Draft genome sequence of Tuber borchii Vittad., a whitish edible truffle.</title>
        <authorList>
            <consortium name="DOE Joint Genome Institute"/>
            <person name="Murat C."/>
            <person name="Kuo A."/>
            <person name="Barry K.W."/>
            <person name="Clum A."/>
            <person name="Dockter R.B."/>
            <person name="Fauchery L."/>
            <person name="Iotti M."/>
            <person name="Kohler A."/>
            <person name="Labutti K."/>
            <person name="Lindquist E.A."/>
            <person name="Lipzen A."/>
            <person name="Ohm R.A."/>
            <person name="Wang M."/>
            <person name="Grigoriev I.V."/>
            <person name="Zambonelli A."/>
            <person name="Martin F.M."/>
        </authorList>
    </citation>
    <scope>NUCLEOTIDE SEQUENCE [LARGE SCALE GENOMIC DNA]</scope>
    <source>
        <strain evidence="1 2">Tbo3840</strain>
    </source>
</reference>
<dbReference type="EMBL" id="NESQ01000007">
    <property type="protein sequence ID" value="PUU83813.1"/>
    <property type="molecule type" value="Genomic_DNA"/>
</dbReference>
<dbReference type="AlphaFoldDB" id="A0A2T7A7W3"/>
<dbReference type="OrthoDB" id="2671538at2759"/>
<protein>
    <submittedName>
        <fullName evidence="1">Uncharacterized protein</fullName>
    </submittedName>
</protein>